<dbReference type="OrthoDB" id="9795613at2"/>
<evidence type="ECO:0000256" key="5">
    <source>
        <dbReference type="ARBA" id="ARBA00037410"/>
    </source>
</evidence>
<dbReference type="Gene3D" id="3.90.226.10">
    <property type="entry name" value="2-enoyl-CoA Hydratase, Chain A, domain 1"/>
    <property type="match status" value="1"/>
</dbReference>
<organism evidence="7 8">
    <name type="scientific">Roseiarcus fermentans</name>
    <dbReference type="NCBI Taxonomy" id="1473586"/>
    <lineage>
        <taxon>Bacteria</taxon>
        <taxon>Pseudomonadati</taxon>
        <taxon>Pseudomonadota</taxon>
        <taxon>Alphaproteobacteria</taxon>
        <taxon>Hyphomicrobiales</taxon>
        <taxon>Roseiarcaceae</taxon>
        <taxon>Roseiarcus</taxon>
    </lineage>
</organism>
<dbReference type="GO" id="GO:0016836">
    <property type="term" value="F:hydro-lyase activity"/>
    <property type="evidence" value="ECO:0007669"/>
    <property type="project" value="TreeGrafter"/>
</dbReference>
<keyword evidence="4" id="KW-0443">Lipid metabolism</keyword>
<sequence length="270" mass="27993">MTASPAPASPELVRREDDSGVVTLTLAQSRNRNALGLAMIDTLIVAFADIARDKAARVVVLAGEGPALSAGHDLREIQAHRNDPDRGQAFYELIMTRCATLMQAIVALPKPVIAAVEGVATAAGCQLVASCDLAIAGEAARFALPGVAIGLFCSSPLVAVGRAVSRKAAMEMALTGRLYAAAEAERMGLVNRVVPAGRALAEARALAADIAGRSAATLAIGKRAFNEQIEEPLSVAYALAAKAMVDNLAEADSSEGIAAFLEKRQPHWSA</sequence>
<dbReference type="InterPro" id="IPR014748">
    <property type="entry name" value="Enoyl-CoA_hydra_C"/>
</dbReference>
<dbReference type="CDD" id="cd06558">
    <property type="entry name" value="crotonase-like"/>
    <property type="match status" value="1"/>
</dbReference>
<keyword evidence="2" id="KW-0276">Fatty acid metabolism</keyword>
<comment type="function">
    <text evidence="5">May play a role in fatty acid biosynthesis and insulin sensitivity.</text>
</comment>
<evidence type="ECO:0000256" key="6">
    <source>
        <dbReference type="ARBA" id="ARBA00040545"/>
    </source>
</evidence>
<accession>A0A366FQ40</accession>
<dbReference type="EMBL" id="QNRK01000004">
    <property type="protein sequence ID" value="RBP16824.1"/>
    <property type="molecule type" value="Genomic_DNA"/>
</dbReference>
<keyword evidence="8" id="KW-1185">Reference proteome</keyword>
<reference evidence="7 8" key="1">
    <citation type="submission" date="2018-06" db="EMBL/GenBank/DDBJ databases">
        <title>Genomic Encyclopedia of Type Strains, Phase IV (KMG-IV): sequencing the most valuable type-strain genomes for metagenomic binning, comparative biology and taxonomic classification.</title>
        <authorList>
            <person name="Goeker M."/>
        </authorList>
    </citation>
    <scope>NUCLEOTIDE SEQUENCE [LARGE SCALE GENOMIC DNA]</scope>
    <source>
        <strain evidence="7 8">DSM 24875</strain>
    </source>
</reference>
<dbReference type="RefSeq" id="WP_113888064.1">
    <property type="nucleotide sequence ID" value="NZ_QNRK01000004.1"/>
</dbReference>
<name>A0A366FQ40_9HYPH</name>
<dbReference type="Proteomes" id="UP000253529">
    <property type="component" value="Unassembled WGS sequence"/>
</dbReference>
<dbReference type="NCBIfam" id="NF006008">
    <property type="entry name" value="PRK08139.1"/>
    <property type="match status" value="1"/>
</dbReference>
<evidence type="ECO:0000256" key="3">
    <source>
        <dbReference type="ARBA" id="ARBA00022946"/>
    </source>
</evidence>
<dbReference type="Gene3D" id="1.10.12.10">
    <property type="entry name" value="Lyase 2-enoyl-coa Hydratase, Chain A, domain 2"/>
    <property type="match status" value="1"/>
</dbReference>
<dbReference type="InterPro" id="IPR052377">
    <property type="entry name" value="Mitochondrial_ECH-domain"/>
</dbReference>
<comment type="similarity">
    <text evidence="1">Belongs to the enoyl-CoA hydratase/isomerase family.</text>
</comment>
<dbReference type="AlphaFoldDB" id="A0A366FQ40"/>
<dbReference type="PANTHER" id="PTHR43602:SF1">
    <property type="entry name" value="ENOYL-COA HYDRATASE DOMAIN-CONTAINING PROTEIN 3, MITOCHONDRIAL"/>
    <property type="match status" value="1"/>
</dbReference>
<dbReference type="GO" id="GO:0006631">
    <property type="term" value="P:fatty acid metabolic process"/>
    <property type="evidence" value="ECO:0007669"/>
    <property type="project" value="UniProtKB-KW"/>
</dbReference>
<protein>
    <recommendedName>
        <fullName evidence="6">Enoyl-CoA hydratase domain-containing protein 3, mitochondrial</fullName>
    </recommendedName>
</protein>
<evidence type="ECO:0000313" key="8">
    <source>
        <dbReference type="Proteomes" id="UP000253529"/>
    </source>
</evidence>
<dbReference type="SUPFAM" id="SSF52096">
    <property type="entry name" value="ClpP/crotonase"/>
    <property type="match status" value="1"/>
</dbReference>
<evidence type="ECO:0000256" key="1">
    <source>
        <dbReference type="ARBA" id="ARBA00005254"/>
    </source>
</evidence>
<evidence type="ECO:0000256" key="4">
    <source>
        <dbReference type="ARBA" id="ARBA00023098"/>
    </source>
</evidence>
<evidence type="ECO:0000313" key="7">
    <source>
        <dbReference type="EMBL" id="RBP16824.1"/>
    </source>
</evidence>
<dbReference type="Pfam" id="PF00378">
    <property type="entry name" value="ECH_1"/>
    <property type="match status" value="1"/>
</dbReference>
<dbReference type="InterPro" id="IPR001753">
    <property type="entry name" value="Enoyl-CoA_hydra/iso"/>
</dbReference>
<gene>
    <name evidence="7" type="ORF">DFR50_104101</name>
</gene>
<dbReference type="PANTHER" id="PTHR43602">
    <property type="match status" value="1"/>
</dbReference>
<keyword evidence="3" id="KW-0809">Transit peptide</keyword>
<comment type="caution">
    <text evidence="7">The sequence shown here is derived from an EMBL/GenBank/DDBJ whole genome shotgun (WGS) entry which is preliminary data.</text>
</comment>
<evidence type="ECO:0000256" key="2">
    <source>
        <dbReference type="ARBA" id="ARBA00022832"/>
    </source>
</evidence>
<proteinExistence type="inferred from homology"/>
<dbReference type="InterPro" id="IPR029045">
    <property type="entry name" value="ClpP/crotonase-like_dom_sf"/>
</dbReference>